<dbReference type="EMBL" id="MU277249">
    <property type="protein sequence ID" value="KAI0057288.1"/>
    <property type="molecule type" value="Genomic_DNA"/>
</dbReference>
<evidence type="ECO:0000313" key="1">
    <source>
        <dbReference type="EMBL" id="KAI0057288.1"/>
    </source>
</evidence>
<keyword evidence="2" id="KW-1185">Reference proteome</keyword>
<gene>
    <name evidence="1" type="ORF">BV25DRAFT_1440666</name>
</gene>
<sequence length="172" mass="18842">MILGGRLTRFARLYVSPSSLPESFLVHLDAEEPRLPSNHLRRMHRQVCFLQGVGSTRRPKPDLLYSAHTAQFHDGILSSQPTWRQPIGPPNQGRIFCQCTLYWTTDTDNRTSTTALSSVSIGSSLTPAAPPRHLASPCPNDPSNTPTLVLRKHVKHGATFHFSPAGSPAGSP</sequence>
<reference evidence="1" key="2">
    <citation type="journal article" date="2022" name="New Phytol.">
        <title>Evolutionary transition to the ectomycorrhizal habit in the genomes of a hyperdiverse lineage of mushroom-forming fungi.</title>
        <authorList>
            <person name="Looney B."/>
            <person name="Miyauchi S."/>
            <person name="Morin E."/>
            <person name="Drula E."/>
            <person name="Courty P.E."/>
            <person name="Kohler A."/>
            <person name="Kuo A."/>
            <person name="LaButti K."/>
            <person name="Pangilinan J."/>
            <person name="Lipzen A."/>
            <person name="Riley R."/>
            <person name="Andreopoulos W."/>
            <person name="He G."/>
            <person name="Johnson J."/>
            <person name="Nolan M."/>
            <person name="Tritt A."/>
            <person name="Barry K.W."/>
            <person name="Grigoriev I.V."/>
            <person name="Nagy L.G."/>
            <person name="Hibbett D."/>
            <person name="Henrissat B."/>
            <person name="Matheny P.B."/>
            <person name="Labbe J."/>
            <person name="Martin F.M."/>
        </authorList>
    </citation>
    <scope>NUCLEOTIDE SEQUENCE</scope>
    <source>
        <strain evidence="1">HHB10654</strain>
    </source>
</reference>
<reference evidence="1" key="1">
    <citation type="submission" date="2021-03" db="EMBL/GenBank/DDBJ databases">
        <authorList>
            <consortium name="DOE Joint Genome Institute"/>
            <person name="Ahrendt S."/>
            <person name="Looney B.P."/>
            <person name="Miyauchi S."/>
            <person name="Morin E."/>
            <person name="Drula E."/>
            <person name="Courty P.E."/>
            <person name="Chicoki N."/>
            <person name="Fauchery L."/>
            <person name="Kohler A."/>
            <person name="Kuo A."/>
            <person name="Labutti K."/>
            <person name="Pangilinan J."/>
            <person name="Lipzen A."/>
            <person name="Riley R."/>
            <person name="Andreopoulos W."/>
            <person name="He G."/>
            <person name="Johnson J."/>
            <person name="Barry K.W."/>
            <person name="Grigoriev I.V."/>
            <person name="Nagy L."/>
            <person name="Hibbett D."/>
            <person name="Henrissat B."/>
            <person name="Matheny P.B."/>
            <person name="Labbe J."/>
            <person name="Martin F."/>
        </authorList>
    </citation>
    <scope>NUCLEOTIDE SEQUENCE</scope>
    <source>
        <strain evidence="1">HHB10654</strain>
    </source>
</reference>
<name>A0ACB8SLY3_9AGAM</name>
<proteinExistence type="predicted"/>
<comment type="caution">
    <text evidence="1">The sequence shown here is derived from an EMBL/GenBank/DDBJ whole genome shotgun (WGS) entry which is preliminary data.</text>
</comment>
<accession>A0ACB8SLY3</accession>
<organism evidence="1 2">
    <name type="scientific">Artomyces pyxidatus</name>
    <dbReference type="NCBI Taxonomy" id="48021"/>
    <lineage>
        <taxon>Eukaryota</taxon>
        <taxon>Fungi</taxon>
        <taxon>Dikarya</taxon>
        <taxon>Basidiomycota</taxon>
        <taxon>Agaricomycotina</taxon>
        <taxon>Agaricomycetes</taxon>
        <taxon>Russulales</taxon>
        <taxon>Auriscalpiaceae</taxon>
        <taxon>Artomyces</taxon>
    </lineage>
</organism>
<evidence type="ECO:0000313" key="2">
    <source>
        <dbReference type="Proteomes" id="UP000814140"/>
    </source>
</evidence>
<dbReference type="Proteomes" id="UP000814140">
    <property type="component" value="Unassembled WGS sequence"/>
</dbReference>
<protein>
    <submittedName>
        <fullName evidence="1">Uncharacterized protein</fullName>
    </submittedName>
</protein>